<dbReference type="RefSeq" id="WP_255843706.1">
    <property type="nucleotide sequence ID" value="NZ_CP094358.1"/>
</dbReference>
<organism evidence="2 3">
    <name type="scientific">Abyssalbus ytuae</name>
    <dbReference type="NCBI Taxonomy" id="2926907"/>
    <lineage>
        <taxon>Bacteria</taxon>
        <taxon>Pseudomonadati</taxon>
        <taxon>Bacteroidota</taxon>
        <taxon>Flavobacteriia</taxon>
        <taxon>Flavobacteriales</taxon>
        <taxon>Flavobacteriaceae</taxon>
        <taxon>Abyssalbus</taxon>
    </lineage>
</organism>
<dbReference type="InterPro" id="IPR012902">
    <property type="entry name" value="N_methyl_site"/>
</dbReference>
<keyword evidence="1" id="KW-0472">Membrane</keyword>
<evidence type="ECO:0000313" key="2">
    <source>
        <dbReference type="EMBL" id="UOB17899.1"/>
    </source>
</evidence>
<evidence type="ECO:0000313" key="3">
    <source>
        <dbReference type="Proteomes" id="UP000831290"/>
    </source>
</evidence>
<gene>
    <name evidence="2" type="ORF">MQE35_01050</name>
</gene>
<keyword evidence="1" id="KW-0812">Transmembrane</keyword>
<reference evidence="2" key="1">
    <citation type="submission" date="2022-03" db="EMBL/GenBank/DDBJ databases">
        <title>Description of Abyssus ytuae gen. nov., sp. nov., a novel member of the family Flavobacteriaceae isolated from the sediment of Mariana Trench.</title>
        <authorList>
            <person name="Zhang J."/>
            <person name="Xu X."/>
        </authorList>
    </citation>
    <scope>NUCLEOTIDE SEQUENCE</scope>
    <source>
        <strain evidence="2">MT3330</strain>
    </source>
</reference>
<feature type="transmembrane region" description="Helical" evidence="1">
    <location>
        <begin position="15"/>
        <end position="36"/>
    </location>
</feature>
<protein>
    <submittedName>
        <fullName evidence="2">Prepilin-type N-terminal cleavage/methylation domain-containing protein</fullName>
    </submittedName>
</protein>
<dbReference type="KEGG" id="fbm:MQE35_01050"/>
<evidence type="ECO:0000256" key="1">
    <source>
        <dbReference type="SAM" id="Phobius"/>
    </source>
</evidence>
<keyword evidence="1" id="KW-1133">Transmembrane helix</keyword>
<proteinExistence type="predicted"/>
<dbReference type="Pfam" id="PF07963">
    <property type="entry name" value="N_methyl"/>
    <property type="match status" value="1"/>
</dbReference>
<dbReference type="AlphaFoldDB" id="A0A9E6ZNE5"/>
<dbReference type="EMBL" id="CP094358">
    <property type="protein sequence ID" value="UOB17899.1"/>
    <property type="molecule type" value="Genomic_DNA"/>
</dbReference>
<accession>A0A9E6ZNE5</accession>
<name>A0A9E6ZNE5_9FLAO</name>
<sequence length="151" mass="17243">MKAKNKIKAFTLSEMMVAIVITLLVVGMAFSVLGLIRKHMNGIAYNLNKSTQINLLEQSLWINFNRYEFAEYKNSTLKLKNKIDSVTYHILKEKVIKNADTLNVKVYGITPFFNGKKIKSGKIDAIRLFLSGDDDKTIFVYKINNAAQYIN</sequence>
<keyword evidence="3" id="KW-1185">Reference proteome</keyword>
<dbReference type="Proteomes" id="UP000831290">
    <property type="component" value="Chromosome"/>
</dbReference>